<feature type="chain" id="PRO_5036164134" evidence="1">
    <location>
        <begin position="19"/>
        <end position="81"/>
    </location>
</feature>
<evidence type="ECO:0000313" key="3">
    <source>
        <dbReference type="EMBL" id="KAE9271545.1"/>
    </source>
</evidence>
<protein>
    <submittedName>
        <fullName evidence="2">Uncharacterized protein</fullName>
    </submittedName>
</protein>
<dbReference type="EMBL" id="QXFT01005700">
    <property type="protein sequence ID" value="KAE9271545.1"/>
    <property type="molecule type" value="Genomic_DNA"/>
</dbReference>
<dbReference type="Proteomes" id="UP000429607">
    <property type="component" value="Unassembled WGS sequence"/>
</dbReference>
<evidence type="ECO:0000313" key="4">
    <source>
        <dbReference type="Proteomes" id="UP000429607"/>
    </source>
</evidence>
<keyword evidence="5" id="KW-1185">Reference proteome</keyword>
<evidence type="ECO:0000313" key="5">
    <source>
        <dbReference type="Proteomes" id="UP000434957"/>
    </source>
</evidence>
<organism evidence="2 4">
    <name type="scientific">Phytophthora rubi</name>
    <dbReference type="NCBI Taxonomy" id="129364"/>
    <lineage>
        <taxon>Eukaryota</taxon>
        <taxon>Sar</taxon>
        <taxon>Stramenopiles</taxon>
        <taxon>Oomycota</taxon>
        <taxon>Peronosporomycetes</taxon>
        <taxon>Peronosporales</taxon>
        <taxon>Peronosporaceae</taxon>
        <taxon>Phytophthora</taxon>
    </lineage>
</organism>
<keyword evidence="1" id="KW-0732">Signal</keyword>
<reference evidence="2 4" key="1">
    <citation type="submission" date="2018-09" db="EMBL/GenBank/DDBJ databases">
        <title>Genomic investigation of the strawberry pathogen Phytophthora fragariae indicates pathogenicity is determined by transcriptional variation in three key races.</title>
        <authorList>
            <person name="Adams T.M."/>
            <person name="Armitage A.D."/>
            <person name="Sobczyk M.K."/>
            <person name="Bates H.J."/>
            <person name="Dunwell J.M."/>
            <person name="Nellist C.F."/>
            <person name="Harrison R.J."/>
        </authorList>
    </citation>
    <scope>NUCLEOTIDE SEQUENCE [LARGE SCALE GENOMIC DNA]</scope>
    <source>
        <strain evidence="2 4">SCRP249</strain>
        <strain evidence="3 5">SCRP333</strain>
    </source>
</reference>
<accession>A0A6A3HDX2</accession>
<sequence length="81" mass="8903">MSELEWHVLHTLLYTVSAWAGTLLGRVPEGARATWYATFPLVRELCHGIVADGNWSSATLAPTGQLWRNADDNNAPTSSSY</sequence>
<dbReference type="AlphaFoldDB" id="A0A6A3HDX2"/>
<name>A0A6A3HDX2_9STRA</name>
<proteinExistence type="predicted"/>
<gene>
    <name evidence="2" type="ORF">PR001_g27865</name>
    <name evidence="3" type="ORF">PR003_g30477</name>
</gene>
<feature type="signal peptide" evidence="1">
    <location>
        <begin position="1"/>
        <end position="18"/>
    </location>
</feature>
<evidence type="ECO:0000313" key="2">
    <source>
        <dbReference type="EMBL" id="KAE8968196.1"/>
    </source>
</evidence>
<dbReference type="Proteomes" id="UP000434957">
    <property type="component" value="Unassembled WGS sequence"/>
</dbReference>
<comment type="caution">
    <text evidence="2">The sequence shown here is derived from an EMBL/GenBank/DDBJ whole genome shotgun (WGS) entry which is preliminary data.</text>
</comment>
<evidence type="ECO:0000256" key="1">
    <source>
        <dbReference type="SAM" id="SignalP"/>
    </source>
</evidence>
<dbReference type="EMBL" id="QXFV01004709">
    <property type="protein sequence ID" value="KAE8968196.1"/>
    <property type="molecule type" value="Genomic_DNA"/>
</dbReference>